<sequence length="52" mass="5664">MAESDVFDSLDAPIQRVTGVDIPMPYSEAVEVYSMPKGDHVVKAAKKILNIS</sequence>
<dbReference type="InterPro" id="IPR009014">
    <property type="entry name" value="Transketo_C/PFOR_II"/>
</dbReference>
<dbReference type="Gene3D" id="3.40.50.920">
    <property type="match status" value="1"/>
</dbReference>
<organism evidence="1 2">
    <name type="scientific">Wuchereria bancrofti</name>
    <dbReference type="NCBI Taxonomy" id="6293"/>
    <lineage>
        <taxon>Eukaryota</taxon>
        <taxon>Metazoa</taxon>
        <taxon>Ecdysozoa</taxon>
        <taxon>Nematoda</taxon>
        <taxon>Chromadorea</taxon>
        <taxon>Rhabditida</taxon>
        <taxon>Spirurina</taxon>
        <taxon>Spiruromorpha</taxon>
        <taxon>Filarioidea</taxon>
        <taxon>Onchocercidae</taxon>
        <taxon>Wuchereria</taxon>
    </lineage>
</organism>
<reference evidence="2" key="1">
    <citation type="submission" date="2012-08" db="EMBL/GenBank/DDBJ databases">
        <title>The Genome Sequence of Wuchereria bancrofti.</title>
        <authorList>
            <person name="Nutman T.B."/>
            <person name="Fink D.L."/>
            <person name="Russ C."/>
            <person name="Young S."/>
            <person name="Zeng Q."/>
            <person name="Koehrsen M."/>
            <person name="Alvarado L."/>
            <person name="Berlin A."/>
            <person name="Chapman S.B."/>
            <person name="Chen Z."/>
            <person name="Freedman E."/>
            <person name="Gellesch M."/>
            <person name="Goldberg J."/>
            <person name="Griggs A."/>
            <person name="Gujja S."/>
            <person name="Heilman E.R."/>
            <person name="Heiman D."/>
            <person name="Hepburn T."/>
            <person name="Howarth C."/>
            <person name="Jen D."/>
            <person name="Larson L."/>
            <person name="Lewis B."/>
            <person name="Mehta T."/>
            <person name="Park D."/>
            <person name="Pearson M."/>
            <person name="Roberts A."/>
            <person name="Saif S."/>
            <person name="Shea T."/>
            <person name="Shenoy N."/>
            <person name="Sisk P."/>
            <person name="Stolte C."/>
            <person name="Sykes S."/>
            <person name="Walk T."/>
            <person name="White J."/>
            <person name="Yandava C."/>
            <person name="Haas B."/>
            <person name="Henn M.R."/>
            <person name="Nusbaum C."/>
            <person name="Birren B."/>
        </authorList>
    </citation>
    <scope>NUCLEOTIDE SEQUENCE [LARGE SCALE GENOMIC DNA]</scope>
    <source>
        <strain evidence="2">NA</strain>
    </source>
</reference>
<proteinExistence type="predicted"/>
<dbReference type="Proteomes" id="UP000004810">
    <property type="component" value="Unassembled WGS sequence"/>
</dbReference>
<dbReference type="SUPFAM" id="SSF52922">
    <property type="entry name" value="TK C-terminal domain-like"/>
    <property type="match status" value="1"/>
</dbReference>
<dbReference type="EMBL" id="ADBV01014106">
    <property type="protein sequence ID" value="EJW73415.1"/>
    <property type="molecule type" value="Genomic_DNA"/>
</dbReference>
<evidence type="ECO:0000313" key="2">
    <source>
        <dbReference type="Proteomes" id="UP000004810"/>
    </source>
</evidence>
<accession>J9AH15</accession>
<comment type="caution">
    <text evidence="1">The sequence shown here is derived from an EMBL/GenBank/DDBJ whole genome shotgun (WGS) entry which is preliminary data.</text>
</comment>
<evidence type="ECO:0000313" key="1">
    <source>
        <dbReference type="EMBL" id="EJW73415.1"/>
    </source>
</evidence>
<name>J9AH15_WUCBA</name>
<protein>
    <submittedName>
        <fullName evidence="1">Uncharacterized protein</fullName>
    </submittedName>
</protein>
<dbReference type="AlphaFoldDB" id="J9AH15"/>
<gene>
    <name evidence="1" type="ORF">WUBG_15676</name>
</gene>